<dbReference type="AlphaFoldDB" id="A0A0C3DSB5"/>
<accession>A0A0C3DSB5</accession>
<keyword evidence="4" id="KW-1185">Reference proteome</keyword>
<reference evidence="4" key="2">
    <citation type="submission" date="2015-01" db="EMBL/GenBank/DDBJ databases">
        <title>Evolutionary Origins and Diversification of the Mycorrhizal Mutualists.</title>
        <authorList>
            <consortium name="DOE Joint Genome Institute"/>
            <consortium name="Mycorrhizal Genomics Consortium"/>
            <person name="Kohler A."/>
            <person name="Kuo A."/>
            <person name="Nagy L.G."/>
            <person name="Floudas D."/>
            <person name="Copeland A."/>
            <person name="Barry K.W."/>
            <person name="Cichocki N."/>
            <person name="Veneault-Fourrey C."/>
            <person name="LaButti K."/>
            <person name="Lindquist E.A."/>
            <person name="Lipzen A."/>
            <person name="Lundell T."/>
            <person name="Morin E."/>
            <person name="Murat C."/>
            <person name="Riley R."/>
            <person name="Ohm R."/>
            <person name="Sun H."/>
            <person name="Tunlid A."/>
            <person name="Henrissat B."/>
            <person name="Grigoriev I.V."/>
            <person name="Hibbett D.S."/>
            <person name="Martin F."/>
        </authorList>
    </citation>
    <scope>NUCLEOTIDE SEQUENCE [LARGE SCALE GENOMIC DNA]</scope>
    <source>
        <strain evidence="4">Foug A</strain>
    </source>
</reference>
<dbReference type="Pfam" id="PF24016">
    <property type="entry name" value="DUF7330"/>
    <property type="match status" value="1"/>
</dbReference>
<dbReference type="OrthoDB" id="5289249at2759"/>
<sequence>NTKGDPPAYGVHPQDTHLPTSTSAAVDPLPKSRPNPTNFLYIDGEYGSTLKDVFIINPSLHIPEAYLHPLKDTNVDADGERMNMYVHTGGNLDLDLCIVGRKDLDVALNPMRRTRIHLSQHAINDIHPFSLELVSQDKPITVFIPRSFHGTVTVYTQESCTISHKIFRNHTPLGAVGNKKCTLLAIFH</sequence>
<feature type="non-terminal residue" evidence="3">
    <location>
        <position position="1"/>
    </location>
</feature>
<dbReference type="STRING" id="1036808.A0A0C3DSB5"/>
<organism evidence="3 4">
    <name type="scientific">Scleroderma citrinum Foug A</name>
    <dbReference type="NCBI Taxonomy" id="1036808"/>
    <lineage>
        <taxon>Eukaryota</taxon>
        <taxon>Fungi</taxon>
        <taxon>Dikarya</taxon>
        <taxon>Basidiomycota</taxon>
        <taxon>Agaricomycotina</taxon>
        <taxon>Agaricomycetes</taxon>
        <taxon>Agaricomycetidae</taxon>
        <taxon>Boletales</taxon>
        <taxon>Sclerodermatineae</taxon>
        <taxon>Sclerodermataceae</taxon>
        <taxon>Scleroderma</taxon>
    </lineage>
</organism>
<dbReference type="InParanoid" id="A0A0C3DSB5"/>
<dbReference type="HOGENOM" id="CLU_070382_0_0_1"/>
<dbReference type="EMBL" id="KN822078">
    <property type="protein sequence ID" value="KIM59069.1"/>
    <property type="molecule type" value="Genomic_DNA"/>
</dbReference>
<feature type="domain" description="DUF7330" evidence="2">
    <location>
        <begin position="38"/>
        <end position="180"/>
    </location>
</feature>
<evidence type="ECO:0000313" key="4">
    <source>
        <dbReference type="Proteomes" id="UP000053989"/>
    </source>
</evidence>
<dbReference type="Proteomes" id="UP000053989">
    <property type="component" value="Unassembled WGS sequence"/>
</dbReference>
<evidence type="ECO:0000256" key="1">
    <source>
        <dbReference type="SAM" id="MobiDB-lite"/>
    </source>
</evidence>
<gene>
    <name evidence="3" type="ORF">SCLCIDRAFT_1188392</name>
</gene>
<evidence type="ECO:0000313" key="3">
    <source>
        <dbReference type="EMBL" id="KIM59069.1"/>
    </source>
</evidence>
<evidence type="ECO:0000259" key="2">
    <source>
        <dbReference type="Pfam" id="PF24016"/>
    </source>
</evidence>
<name>A0A0C3DSB5_9AGAM</name>
<protein>
    <recommendedName>
        <fullName evidence="2">DUF7330 domain-containing protein</fullName>
    </recommendedName>
</protein>
<proteinExistence type="predicted"/>
<dbReference type="InterPro" id="IPR055754">
    <property type="entry name" value="DUF7330"/>
</dbReference>
<reference evidence="3 4" key="1">
    <citation type="submission" date="2014-04" db="EMBL/GenBank/DDBJ databases">
        <authorList>
            <consortium name="DOE Joint Genome Institute"/>
            <person name="Kuo A."/>
            <person name="Kohler A."/>
            <person name="Nagy L.G."/>
            <person name="Floudas D."/>
            <person name="Copeland A."/>
            <person name="Barry K.W."/>
            <person name="Cichocki N."/>
            <person name="Veneault-Fourrey C."/>
            <person name="LaButti K."/>
            <person name="Lindquist E.A."/>
            <person name="Lipzen A."/>
            <person name="Lundell T."/>
            <person name="Morin E."/>
            <person name="Murat C."/>
            <person name="Sun H."/>
            <person name="Tunlid A."/>
            <person name="Henrissat B."/>
            <person name="Grigoriev I.V."/>
            <person name="Hibbett D.S."/>
            <person name="Martin F."/>
            <person name="Nordberg H.P."/>
            <person name="Cantor M.N."/>
            <person name="Hua S.X."/>
        </authorList>
    </citation>
    <scope>NUCLEOTIDE SEQUENCE [LARGE SCALE GENOMIC DNA]</scope>
    <source>
        <strain evidence="3 4">Foug A</strain>
    </source>
</reference>
<feature type="region of interest" description="Disordered" evidence="1">
    <location>
        <begin position="1"/>
        <end position="31"/>
    </location>
</feature>